<name>A0AAD4R137_9BILA</name>
<evidence type="ECO:0000256" key="1">
    <source>
        <dbReference type="SAM" id="MobiDB-lite"/>
    </source>
</evidence>
<dbReference type="PANTHER" id="PTHR13528:SF2">
    <property type="entry name" value="LARGE RIBOSOMAL SUBUNIT PROTEIN BL28M"/>
    <property type="match status" value="1"/>
</dbReference>
<feature type="compositionally biased region" description="Basic and acidic residues" evidence="1">
    <location>
        <begin position="276"/>
        <end position="287"/>
    </location>
</feature>
<evidence type="ECO:0000313" key="3">
    <source>
        <dbReference type="Proteomes" id="UP001201812"/>
    </source>
</evidence>
<comment type="caution">
    <text evidence="2">The sequence shown here is derived from an EMBL/GenBank/DDBJ whole genome shotgun (WGS) entry which is preliminary data.</text>
</comment>
<feature type="region of interest" description="Disordered" evidence="1">
    <location>
        <begin position="276"/>
        <end position="299"/>
    </location>
</feature>
<dbReference type="PANTHER" id="PTHR13528">
    <property type="entry name" value="39S RIBOSOMAL PROTEIN L28, MITOCHONDRIAL"/>
    <property type="match status" value="1"/>
</dbReference>
<keyword evidence="3" id="KW-1185">Reference proteome</keyword>
<dbReference type="EMBL" id="JAKKPZ010000033">
    <property type="protein sequence ID" value="KAI1708883.1"/>
    <property type="molecule type" value="Genomic_DNA"/>
</dbReference>
<dbReference type="AlphaFoldDB" id="A0AAD4R137"/>
<dbReference type="GO" id="GO:0005762">
    <property type="term" value="C:mitochondrial large ribosomal subunit"/>
    <property type="evidence" value="ECO:0007669"/>
    <property type="project" value="TreeGrafter"/>
</dbReference>
<sequence>MSFPKNLRPLTHLPPRPVITWDKYERIKRNQEIWSDKSSVVHRLPKHYQLRYWKNILLDRTPVHYKPPPFRFYWDENRKVEIETENFPILPEYVPEQDQGLWGGEGVVKSYKRSRAFVKKKVLPRHWVPHLYFPNLKRLVFYSEILDKHMWIVSTSRTVRLVEDAHGFDYYILETPEIDLNSKLGCTFKRLLLTKLAKDDYYLDNEERHIYIKQKYAKYKIPLEETEWVGLDLNEACRKLQDIEDNTKKTPLKFVFEQELVNSLIEEDALKEDMEIAKNETNDDETHPATSKKPVKFNNQELGVETLDKAISTS</sequence>
<gene>
    <name evidence="2" type="ORF">DdX_11642</name>
</gene>
<reference evidence="2" key="1">
    <citation type="submission" date="2022-01" db="EMBL/GenBank/DDBJ databases">
        <title>Genome Sequence Resource for Two Populations of Ditylenchus destructor, the Migratory Endoparasitic Phytonematode.</title>
        <authorList>
            <person name="Zhang H."/>
            <person name="Lin R."/>
            <person name="Xie B."/>
        </authorList>
    </citation>
    <scope>NUCLEOTIDE SEQUENCE</scope>
    <source>
        <strain evidence="2">BazhouSP</strain>
    </source>
</reference>
<dbReference type="Proteomes" id="UP001201812">
    <property type="component" value="Unassembled WGS sequence"/>
</dbReference>
<accession>A0AAD4R137</accession>
<dbReference type="GO" id="GO:0003735">
    <property type="term" value="F:structural constituent of ribosome"/>
    <property type="evidence" value="ECO:0007669"/>
    <property type="project" value="InterPro"/>
</dbReference>
<protein>
    <submittedName>
        <fullName evidence="2">Ribophorin II</fullName>
    </submittedName>
</protein>
<proteinExistence type="predicted"/>
<dbReference type="InterPro" id="IPR026569">
    <property type="entry name" value="Ribosomal_bL28"/>
</dbReference>
<evidence type="ECO:0000313" key="2">
    <source>
        <dbReference type="EMBL" id="KAI1708883.1"/>
    </source>
</evidence>
<organism evidence="2 3">
    <name type="scientific">Ditylenchus destructor</name>
    <dbReference type="NCBI Taxonomy" id="166010"/>
    <lineage>
        <taxon>Eukaryota</taxon>
        <taxon>Metazoa</taxon>
        <taxon>Ecdysozoa</taxon>
        <taxon>Nematoda</taxon>
        <taxon>Chromadorea</taxon>
        <taxon>Rhabditida</taxon>
        <taxon>Tylenchina</taxon>
        <taxon>Tylenchomorpha</taxon>
        <taxon>Sphaerularioidea</taxon>
        <taxon>Anguinidae</taxon>
        <taxon>Anguininae</taxon>
        <taxon>Ditylenchus</taxon>
    </lineage>
</organism>